<sequence>MSSQPQESETCTIDLSREQQWVVHHVLTTRADEAIDDSDSPPAWLLTLVETIESDEEALTYHQARKLHDALKRYAKADETPDRDVEPATTVTNRLSTTLEAW</sequence>
<dbReference type="Pfam" id="PF25251">
    <property type="entry name" value="DUF7853"/>
    <property type="match status" value="1"/>
</dbReference>
<dbReference type="Proteomes" id="UP001320972">
    <property type="component" value="Unassembled WGS sequence"/>
</dbReference>
<dbReference type="InterPro" id="IPR057175">
    <property type="entry name" value="DUF7853"/>
</dbReference>
<accession>A0AAP2YWM9</accession>
<evidence type="ECO:0000313" key="1">
    <source>
        <dbReference type="EMBL" id="MCU4740877.1"/>
    </source>
</evidence>
<dbReference type="RefSeq" id="WP_338002715.1">
    <property type="nucleotide sequence ID" value="NZ_JAOPKA010000002.1"/>
</dbReference>
<dbReference type="EMBL" id="JAOPKB010000003">
    <property type="protein sequence ID" value="MCU4972476.1"/>
    <property type="molecule type" value="Genomic_DNA"/>
</dbReference>
<dbReference type="EMBL" id="JAOPKA010000002">
    <property type="protein sequence ID" value="MCU4740877.1"/>
    <property type="molecule type" value="Genomic_DNA"/>
</dbReference>
<comment type="caution">
    <text evidence="1">The sequence shown here is derived from an EMBL/GenBank/DDBJ whole genome shotgun (WGS) entry which is preliminary data.</text>
</comment>
<keyword evidence="3" id="KW-1185">Reference proteome</keyword>
<name>A0AAP2YWM9_9EURY</name>
<protein>
    <submittedName>
        <fullName evidence="1">Uncharacterized protein</fullName>
    </submittedName>
</protein>
<evidence type="ECO:0000313" key="4">
    <source>
        <dbReference type="Proteomes" id="UP001321018"/>
    </source>
</evidence>
<gene>
    <name evidence="2" type="ORF">OB955_06960</name>
    <name evidence="1" type="ORF">OB960_05615</name>
</gene>
<organism evidence="1 4">
    <name type="scientific">Natronoglomus mannanivorans</name>
    <dbReference type="NCBI Taxonomy" id="2979990"/>
    <lineage>
        <taxon>Archaea</taxon>
        <taxon>Methanobacteriati</taxon>
        <taxon>Methanobacteriota</taxon>
        <taxon>Stenosarchaea group</taxon>
        <taxon>Halobacteria</taxon>
        <taxon>Halobacteriales</taxon>
        <taxon>Natrialbaceae</taxon>
        <taxon>Natronoglomus</taxon>
    </lineage>
</organism>
<evidence type="ECO:0000313" key="3">
    <source>
        <dbReference type="Proteomes" id="UP001320972"/>
    </source>
</evidence>
<proteinExistence type="predicted"/>
<dbReference type="Proteomes" id="UP001321018">
    <property type="component" value="Unassembled WGS sequence"/>
</dbReference>
<evidence type="ECO:0000313" key="2">
    <source>
        <dbReference type="EMBL" id="MCU4972476.1"/>
    </source>
</evidence>
<dbReference type="AlphaFoldDB" id="A0AAP2YWM9"/>
<reference evidence="1 3" key="1">
    <citation type="submission" date="2022-09" db="EMBL/GenBank/DDBJ databases">
        <title>Enrichment on poylsaccharides allowed isolation of novel metabolic and taxonomic groups of Haloarchaea.</title>
        <authorList>
            <person name="Sorokin D.Y."/>
            <person name="Elcheninov A.G."/>
            <person name="Khizhniak T.V."/>
            <person name="Kolganova T.V."/>
            <person name="Kublanov I.V."/>
        </authorList>
    </citation>
    <scope>NUCLEOTIDE SEQUENCE</scope>
    <source>
        <strain evidence="2 3">AArc-m2/3/4</strain>
        <strain evidence="1">AArc-xg1-1</strain>
    </source>
</reference>